<dbReference type="AlphaFoldDB" id="A0A316M9J1"/>
<organism evidence="1 2">
    <name type="scientific">Clostridium cadaveris</name>
    <dbReference type="NCBI Taxonomy" id="1529"/>
    <lineage>
        <taxon>Bacteria</taxon>
        <taxon>Bacillati</taxon>
        <taxon>Bacillota</taxon>
        <taxon>Clostridia</taxon>
        <taxon>Eubacteriales</taxon>
        <taxon>Clostridiaceae</taxon>
        <taxon>Clostridium</taxon>
    </lineage>
</organism>
<reference evidence="1 2" key="1">
    <citation type="submission" date="2018-03" db="EMBL/GenBank/DDBJ databases">
        <title>The uncultured portion of the human microbiome is neutrally assembled.</title>
        <authorList>
            <person name="Jeraldo P."/>
            <person name="Boardman L."/>
            <person name="White B.A."/>
            <person name="Nelson H."/>
            <person name="Goldenfeld N."/>
            <person name="Chia N."/>
        </authorList>
    </citation>
    <scope>NUCLEOTIDE SEQUENCE [LARGE SCALE GENOMIC DNA]</scope>
    <source>
        <strain evidence="1">CIM:MAG 903</strain>
    </source>
</reference>
<gene>
    <name evidence="1" type="ORF">DBY38_08540</name>
</gene>
<name>A0A316M9J1_9CLOT</name>
<dbReference type="Proteomes" id="UP000246114">
    <property type="component" value="Unassembled WGS sequence"/>
</dbReference>
<dbReference type="EMBL" id="QAMZ01000041">
    <property type="protein sequence ID" value="PWL53203.1"/>
    <property type="molecule type" value="Genomic_DNA"/>
</dbReference>
<evidence type="ECO:0000313" key="1">
    <source>
        <dbReference type="EMBL" id="PWL53203.1"/>
    </source>
</evidence>
<accession>A0A316M9J1</accession>
<protein>
    <submittedName>
        <fullName evidence="1">Uncharacterized protein</fullName>
    </submittedName>
</protein>
<sequence length="125" mass="14592">MPNIKGIEDLKDTLNNKKHIHFVKWFVDGCKEEEWQTVTNTYLNNIKREDAMELLNREDIQNAVKEVVKRKKDIDLINIYQSMVKRALEGDVNSANWVAKFADSSFFKNSKSEIDKILDGLDTEE</sequence>
<evidence type="ECO:0000313" key="2">
    <source>
        <dbReference type="Proteomes" id="UP000246114"/>
    </source>
</evidence>
<proteinExistence type="predicted"/>
<comment type="caution">
    <text evidence="1">The sequence shown here is derived from an EMBL/GenBank/DDBJ whole genome shotgun (WGS) entry which is preliminary data.</text>
</comment>